<dbReference type="EMBL" id="BAAAPN010000107">
    <property type="protein sequence ID" value="GAA1777956.1"/>
    <property type="molecule type" value="Genomic_DNA"/>
</dbReference>
<protein>
    <submittedName>
        <fullName evidence="1">Uncharacterized protein</fullName>
    </submittedName>
</protein>
<proteinExistence type="predicted"/>
<evidence type="ECO:0000313" key="1">
    <source>
        <dbReference type="EMBL" id="GAA1777956.1"/>
    </source>
</evidence>
<dbReference type="RefSeq" id="WP_344069629.1">
    <property type="nucleotide sequence ID" value="NZ_BAAAPN010000107.1"/>
</dbReference>
<accession>A0ABP4XG73</accession>
<evidence type="ECO:0000313" key="2">
    <source>
        <dbReference type="Proteomes" id="UP001501475"/>
    </source>
</evidence>
<sequence length="244" mass="26361">MRELQRARADNVRFGDPVIHRCRERLDERASEPNGGGWAVLLGIGHRIATGSTTREAPAPITVDHRTFLAPPGLTFPPDSRVTAVFPSDFATTVHLDPPEDAAIVAYFRERLPGWGYAMTNDNGTVLTAAGRGWAITVNAAMVIFGYSQEAAAALAPTDQDPSMWLTRADLGLRHAPLFMRYPAGTTATDVTDPESGAGYRLAGHSPEEFHAFSRAHLTDMRLSVTADDTAAAATTLRFTEEDG</sequence>
<comment type="caution">
    <text evidence="1">The sequence shown here is derived from an EMBL/GenBank/DDBJ whole genome shotgun (WGS) entry which is preliminary data.</text>
</comment>
<gene>
    <name evidence="1" type="ORF">GCM10009810_38670</name>
</gene>
<dbReference type="Proteomes" id="UP001501475">
    <property type="component" value="Unassembled WGS sequence"/>
</dbReference>
<organism evidence="1 2">
    <name type="scientific">Nostocoides vanveenii</name>
    <dbReference type="NCBI Taxonomy" id="330835"/>
    <lineage>
        <taxon>Bacteria</taxon>
        <taxon>Bacillati</taxon>
        <taxon>Actinomycetota</taxon>
        <taxon>Actinomycetes</taxon>
        <taxon>Micrococcales</taxon>
        <taxon>Intrasporangiaceae</taxon>
        <taxon>Nostocoides</taxon>
    </lineage>
</organism>
<keyword evidence="2" id="KW-1185">Reference proteome</keyword>
<reference evidence="2" key="1">
    <citation type="journal article" date="2019" name="Int. J. Syst. Evol. Microbiol.">
        <title>The Global Catalogue of Microorganisms (GCM) 10K type strain sequencing project: providing services to taxonomists for standard genome sequencing and annotation.</title>
        <authorList>
            <consortium name="The Broad Institute Genomics Platform"/>
            <consortium name="The Broad Institute Genome Sequencing Center for Infectious Disease"/>
            <person name="Wu L."/>
            <person name="Ma J."/>
        </authorList>
    </citation>
    <scope>NUCLEOTIDE SEQUENCE [LARGE SCALE GENOMIC DNA]</scope>
    <source>
        <strain evidence="2">JCM 15591</strain>
    </source>
</reference>
<name>A0ABP4XG73_9MICO</name>